<feature type="transmembrane region" description="Helical" evidence="1">
    <location>
        <begin position="67"/>
        <end position="89"/>
    </location>
</feature>
<keyword evidence="1" id="KW-0812">Transmembrane</keyword>
<dbReference type="RefSeq" id="WP_034541301.1">
    <property type="nucleotide sequence ID" value="NZ_CABFNH010000007.1"/>
</dbReference>
<gene>
    <name evidence="3" type="ORF">LMUP508_00738</name>
    <name evidence="2" type="ORF">LX03_11300</name>
</gene>
<reference evidence="2 4" key="1">
    <citation type="submission" date="2014-09" db="EMBL/GenBank/DDBJ databases">
        <title>Lactobacillus mucosae CRL573 Genome Sequencing.</title>
        <authorList>
            <person name="Bleckwedel J."/>
            <person name="Teran L.C."/>
            <person name="Bonacina J."/>
            <person name="Saavedra L."/>
            <person name="Mozzi F.B."/>
            <person name="Raya R.R."/>
        </authorList>
    </citation>
    <scope>NUCLEOTIDE SEQUENCE [LARGE SCALE GENOMIC DNA]</scope>
    <source>
        <strain evidence="2 4">CRL573</strain>
    </source>
</reference>
<keyword evidence="1" id="KW-1133">Transmembrane helix</keyword>
<evidence type="ECO:0000313" key="4">
    <source>
        <dbReference type="Proteomes" id="UP000030001"/>
    </source>
</evidence>
<dbReference type="Proteomes" id="UP000365705">
    <property type="component" value="Unassembled WGS sequence"/>
</dbReference>
<dbReference type="EMBL" id="CABFNH010000007">
    <property type="protein sequence ID" value="VTZ89178.1"/>
    <property type="molecule type" value="Genomic_DNA"/>
</dbReference>
<evidence type="ECO:0000313" key="2">
    <source>
        <dbReference type="EMBL" id="KGL66173.1"/>
    </source>
</evidence>
<evidence type="ECO:0000313" key="3">
    <source>
        <dbReference type="EMBL" id="VTZ89178.1"/>
    </source>
</evidence>
<protein>
    <submittedName>
        <fullName evidence="2">Uncharacterized protein</fullName>
    </submittedName>
</protein>
<dbReference type="AlphaFoldDB" id="A0A099YBC0"/>
<keyword evidence="1" id="KW-0472">Membrane</keyword>
<dbReference type="Proteomes" id="UP000030001">
    <property type="component" value="Unassembled WGS sequence"/>
</dbReference>
<feature type="transmembrane region" description="Helical" evidence="1">
    <location>
        <begin position="12"/>
        <end position="31"/>
    </location>
</feature>
<dbReference type="EMBL" id="JROC01000038">
    <property type="protein sequence ID" value="KGL66173.1"/>
    <property type="molecule type" value="Genomic_DNA"/>
</dbReference>
<feature type="transmembrane region" description="Helical" evidence="1">
    <location>
        <begin position="37"/>
        <end position="55"/>
    </location>
</feature>
<accession>A0A099YBC0</accession>
<proteinExistence type="predicted"/>
<name>A0A099YBC0_LIMMU</name>
<sequence length="90" mass="10090">MEKFFKNRQWLWAAMGAIGVFLISSFSIRHQHFVSDLGGFLGCLLLVGAYLGFNWSKIKQHDVKTIASMKLILVLVAILIVLEAVQQLLG</sequence>
<organism evidence="2 4">
    <name type="scientific">Limosilactobacillus mucosae</name>
    <name type="common">Lactobacillus mucosae</name>
    <dbReference type="NCBI Taxonomy" id="97478"/>
    <lineage>
        <taxon>Bacteria</taxon>
        <taxon>Bacillati</taxon>
        <taxon>Bacillota</taxon>
        <taxon>Bacilli</taxon>
        <taxon>Lactobacillales</taxon>
        <taxon>Lactobacillaceae</taxon>
        <taxon>Limosilactobacillus</taxon>
    </lineage>
</organism>
<reference evidence="3 5" key="2">
    <citation type="submission" date="2019-06" db="EMBL/GenBank/DDBJ databases">
        <authorList>
            <person name="Rodrigo-Torres L."/>
            <person name="Arahal R. D."/>
            <person name="Lucena T."/>
        </authorList>
    </citation>
    <scope>NUCLEOTIDE SEQUENCE [LARGE SCALE GENOMIC DNA]</scope>
    <source>
        <strain evidence="3 5">INIA P508</strain>
    </source>
</reference>
<evidence type="ECO:0000313" key="5">
    <source>
        <dbReference type="Proteomes" id="UP000365705"/>
    </source>
</evidence>
<evidence type="ECO:0000256" key="1">
    <source>
        <dbReference type="SAM" id="Phobius"/>
    </source>
</evidence>